<evidence type="ECO:0000256" key="1">
    <source>
        <dbReference type="SAM" id="Coils"/>
    </source>
</evidence>
<comment type="caution">
    <text evidence="2">The sequence shown here is derived from an EMBL/GenBank/DDBJ whole genome shotgun (WGS) entry which is preliminary data.</text>
</comment>
<evidence type="ECO:0000313" key="2">
    <source>
        <dbReference type="EMBL" id="KAF9518720.1"/>
    </source>
</evidence>
<dbReference type="EMBL" id="MU128923">
    <property type="protein sequence ID" value="KAF9518720.1"/>
    <property type="molecule type" value="Genomic_DNA"/>
</dbReference>
<keyword evidence="3" id="KW-1185">Reference proteome</keyword>
<dbReference type="AlphaFoldDB" id="A0A9P6B725"/>
<accession>A0A9P6B725</accession>
<evidence type="ECO:0000313" key="3">
    <source>
        <dbReference type="Proteomes" id="UP000886523"/>
    </source>
</evidence>
<gene>
    <name evidence="2" type="ORF">BS47DRAFT_1358779</name>
</gene>
<sequence length="170" mass="19455">MSILLTPTWPHAMPSLPPQIYLKHVPFISPISNSPHNESLSLEALITENEELRCKNELLQAQYNALHQRMQDSFDFCNTQMLFLAERGEAARQAMGDEWEAQKAAREAKDTDSKEVEGWKAVRNAAWEAAKVDNETALIQWEFVRATLPLKPQTEIGKRLINHTLSQWES</sequence>
<organism evidence="2 3">
    <name type="scientific">Hydnum rufescens UP504</name>
    <dbReference type="NCBI Taxonomy" id="1448309"/>
    <lineage>
        <taxon>Eukaryota</taxon>
        <taxon>Fungi</taxon>
        <taxon>Dikarya</taxon>
        <taxon>Basidiomycota</taxon>
        <taxon>Agaricomycotina</taxon>
        <taxon>Agaricomycetes</taxon>
        <taxon>Cantharellales</taxon>
        <taxon>Hydnaceae</taxon>
        <taxon>Hydnum</taxon>
    </lineage>
</organism>
<proteinExistence type="predicted"/>
<protein>
    <submittedName>
        <fullName evidence="2">Uncharacterized protein</fullName>
    </submittedName>
</protein>
<keyword evidence="1" id="KW-0175">Coiled coil</keyword>
<name>A0A9P6B725_9AGAM</name>
<reference evidence="2" key="1">
    <citation type="journal article" date="2020" name="Nat. Commun.">
        <title>Large-scale genome sequencing of mycorrhizal fungi provides insights into the early evolution of symbiotic traits.</title>
        <authorList>
            <person name="Miyauchi S."/>
            <person name="Kiss E."/>
            <person name="Kuo A."/>
            <person name="Drula E."/>
            <person name="Kohler A."/>
            <person name="Sanchez-Garcia M."/>
            <person name="Morin E."/>
            <person name="Andreopoulos B."/>
            <person name="Barry K.W."/>
            <person name="Bonito G."/>
            <person name="Buee M."/>
            <person name="Carver A."/>
            <person name="Chen C."/>
            <person name="Cichocki N."/>
            <person name="Clum A."/>
            <person name="Culley D."/>
            <person name="Crous P.W."/>
            <person name="Fauchery L."/>
            <person name="Girlanda M."/>
            <person name="Hayes R.D."/>
            <person name="Keri Z."/>
            <person name="LaButti K."/>
            <person name="Lipzen A."/>
            <person name="Lombard V."/>
            <person name="Magnuson J."/>
            <person name="Maillard F."/>
            <person name="Murat C."/>
            <person name="Nolan M."/>
            <person name="Ohm R.A."/>
            <person name="Pangilinan J."/>
            <person name="Pereira M.F."/>
            <person name="Perotto S."/>
            <person name="Peter M."/>
            <person name="Pfister S."/>
            <person name="Riley R."/>
            <person name="Sitrit Y."/>
            <person name="Stielow J.B."/>
            <person name="Szollosi G."/>
            <person name="Zifcakova L."/>
            <person name="Stursova M."/>
            <person name="Spatafora J.W."/>
            <person name="Tedersoo L."/>
            <person name="Vaario L.M."/>
            <person name="Yamada A."/>
            <person name="Yan M."/>
            <person name="Wang P."/>
            <person name="Xu J."/>
            <person name="Bruns T."/>
            <person name="Baldrian P."/>
            <person name="Vilgalys R."/>
            <person name="Dunand C."/>
            <person name="Henrissat B."/>
            <person name="Grigoriev I.V."/>
            <person name="Hibbett D."/>
            <person name="Nagy L.G."/>
            <person name="Martin F.M."/>
        </authorList>
    </citation>
    <scope>NUCLEOTIDE SEQUENCE</scope>
    <source>
        <strain evidence="2">UP504</strain>
    </source>
</reference>
<feature type="coiled-coil region" evidence="1">
    <location>
        <begin position="42"/>
        <end position="69"/>
    </location>
</feature>
<dbReference type="Proteomes" id="UP000886523">
    <property type="component" value="Unassembled WGS sequence"/>
</dbReference>